<dbReference type="Proteomes" id="UP000741863">
    <property type="component" value="Unassembled WGS sequence"/>
</dbReference>
<gene>
    <name evidence="1" type="ORF">JOD17_000819</name>
</gene>
<reference evidence="1 2" key="1">
    <citation type="submission" date="2021-01" db="EMBL/GenBank/DDBJ databases">
        <title>Genomic Encyclopedia of Type Strains, Phase IV (KMG-IV): sequencing the most valuable type-strain genomes for metagenomic binning, comparative biology and taxonomic classification.</title>
        <authorList>
            <person name="Goeker M."/>
        </authorList>
    </citation>
    <scope>NUCLEOTIDE SEQUENCE [LARGE SCALE GENOMIC DNA]</scope>
    <source>
        <strain evidence="1 2">DSM 25540</strain>
    </source>
</reference>
<evidence type="ECO:0000313" key="1">
    <source>
        <dbReference type="EMBL" id="MBM7631727.1"/>
    </source>
</evidence>
<evidence type="ECO:0000313" key="2">
    <source>
        <dbReference type="Proteomes" id="UP000741863"/>
    </source>
</evidence>
<dbReference type="RefSeq" id="WP_204695806.1">
    <property type="nucleotide sequence ID" value="NZ_JAFBEC010000002.1"/>
</dbReference>
<dbReference type="EMBL" id="JAFBEC010000002">
    <property type="protein sequence ID" value="MBM7631727.1"/>
    <property type="molecule type" value="Genomic_DNA"/>
</dbReference>
<name>A0ABS2P8T9_9BACL</name>
<organism evidence="1 2">
    <name type="scientific">Geomicrobium sediminis</name>
    <dbReference type="NCBI Taxonomy" id="1347788"/>
    <lineage>
        <taxon>Bacteria</taxon>
        <taxon>Bacillati</taxon>
        <taxon>Bacillota</taxon>
        <taxon>Bacilli</taxon>
        <taxon>Bacillales</taxon>
        <taxon>Geomicrobium</taxon>
    </lineage>
</organism>
<sequence>MNYHDALKKIKVLDIARQQGIISEAFFKRESDTLRAYVDKVSKQKAEDDVAAKNLMTGISTKYKTV</sequence>
<protein>
    <submittedName>
        <fullName evidence="1">Uncharacterized protein</fullName>
    </submittedName>
</protein>
<proteinExistence type="predicted"/>
<accession>A0ABS2P8T9</accession>
<comment type="caution">
    <text evidence="1">The sequence shown here is derived from an EMBL/GenBank/DDBJ whole genome shotgun (WGS) entry which is preliminary data.</text>
</comment>
<keyword evidence="2" id="KW-1185">Reference proteome</keyword>